<protein>
    <recommendedName>
        <fullName evidence="1">DUF4842 domain-containing protein</fullName>
    </recommendedName>
</protein>
<dbReference type="PROSITE" id="PS51257">
    <property type="entry name" value="PROKAR_LIPOPROTEIN"/>
    <property type="match status" value="1"/>
</dbReference>
<dbReference type="InterPro" id="IPR031025">
    <property type="entry name" value="LruC_dom"/>
</dbReference>
<name>A0AA37MEA6_XYLRU</name>
<accession>A0AA37MEA6</accession>
<dbReference type="GeneID" id="31502183"/>
<dbReference type="AlphaFoldDB" id="A0AA37MEA6"/>
<dbReference type="EMBL" id="BPTT01000001">
    <property type="protein sequence ID" value="GJG32120.1"/>
    <property type="molecule type" value="Genomic_DNA"/>
</dbReference>
<evidence type="ECO:0000259" key="1">
    <source>
        <dbReference type="Pfam" id="PF16130"/>
    </source>
</evidence>
<feature type="domain" description="DUF4842" evidence="1">
    <location>
        <begin position="186"/>
        <end position="397"/>
    </location>
</feature>
<dbReference type="RefSeq" id="WP_041386306.1">
    <property type="nucleotide sequence ID" value="NZ_BPTT01000001.1"/>
</dbReference>
<sequence length="443" mass="49909">MRKSLIITLIAGVVVMLGVVSCSKNVYDENTHRELIHYFSAVDSVDQQHMWMLSESKSLRYQVPSGSYKQLRIYSANPISNSKAELMNQIYVSGNQSGVLTVDVPYQVTTLYAALVDASGNLTVASFPSSQGSEETIDFSAATTGKALSTLKPQTYTYLFEENYPEPGDYDYNDVVMRVSQERTAVNQITVNVTLSAVGAEKQIAGCIRLVGYSYDDIDSVYTTTGVTFNDGINDQTLYPFGNIFSDKTVAHSLLMKGRNQEAVLNLFCDAHWAMAFNINADYGLFTRKKYNVMDPYSDYYDTDVYQSRSERTLSYVITFKEDNQLVINSLDNFCQETLDPFIITYYNGGNFETHVEQFKAAKVFADYSVASFKDLPWALMVPQGDFLYPQEGNEIGYRKKLESGVVAMMGAYATSGHSFGEWAEDHTRFLDWYLYPNTSMTY</sequence>
<organism evidence="2 3">
    <name type="scientific">Xylanibacter ruminicola</name>
    <name type="common">Prevotella ruminicola</name>
    <dbReference type="NCBI Taxonomy" id="839"/>
    <lineage>
        <taxon>Bacteria</taxon>
        <taxon>Pseudomonadati</taxon>
        <taxon>Bacteroidota</taxon>
        <taxon>Bacteroidia</taxon>
        <taxon>Bacteroidales</taxon>
        <taxon>Prevotellaceae</taxon>
        <taxon>Xylanibacter</taxon>
    </lineage>
</organism>
<comment type="caution">
    <text evidence="2">The sequence shown here is derived from an EMBL/GenBank/DDBJ whole genome shotgun (WGS) entry which is preliminary data.</text>
</comment>
<evidence type="ECO:0000313" key="3">
    <source>
        <dbReference type="Proteomes" id="UP000887097"/>
    </source>
</evidence>
<dbReference type="InterPro" id="IPR032295">
    <property type="entry name" value="DUF4842"/>
</dbReference>
<proteinExistence type="predicted"/>
<dbReference type="Proteomes" id="UP000887097">
    <property type="component" value="Unassembled WGS sequence"/>
</dbReference>
<dbReference type="Pfam" id="PF16130">
    <property type="entry name" value="DUF4842"/>
    <property type="match status" value="1"/>
</dbReference>
<evidence type="ECO:0000313" key="2">
    <source>
        <dbReference type="EMBL" id="GJG32120.1"/>
    </source>
</evidence>
<reference evidence="2" key="1">
    <citation type="submission" date="2021-08" db="EMBL/GenBank/DDBJ databases">
        <title>Prevotella lacticifex sp. nov., isolated from rumen of cow.</title>
        <authorList>
            <person name="Shinkai T."/>
            <person name="Ikeyama N."/>
            <person name="Kumagai M."/>
            <person name="Ohmori H."/>
            <person name="Sakamoto M."/>
            <person name="Ohkuma M."/>
            <person name="Mitsumori M."/>
        </authorList>
    </citation>
    <scope>NUCLEOTIDE SEQUENCE</scope>
    <source>
        <strain evidence="2">JCM 8259</strain>
    </source>
</reference>
<gene>
    <name evidence="2" type="ORF">PRMUPPPA20_02290</name>
</gene>
<dbReference type="NCBIfam" id="TIGR04456">
    <property type="entry name" value="LruC_dom"/>
    <property type="match status" value="1"/>
</dbReference>